<comment type="caution">
    <text evidence="1">The sequence shown here is derived from an EMBL/GenBank/DDBJ whole genome shotgun (WGS) entry which is preliminary data.</text>
</comment>
<dbReference type="NCBIfam" id="TIGR00481">
    <property type="entry name" value="YbhB/YbcL family Raf kinase inhibitor-like protein"/>
    <property type="match status" value="1"/>
</dbReference>
<dbReference type="PANTHER" id="PTHR30289:SF1">
    <property type="entry name" value="PEBP (PHOSPHATIDYLETHANOLAMINE-BINDING PROTEIN) FAMILY PROTEIN"/>
    <property type="match status" value="1"/>
</dbReference>
<evidence type="ECO:0000313" key="1">
    <source>
        <dbReference type="EMBL" id="HEF66249.1"/>
    </source>
</evidence>
<dbReference type="Gene3D" id="3.90.280.10">
    <property type="entry name" value="PEBP-like"/>
    <property type="match status" value="1"/>
</dbReference>
<proteinExistence type="predicted"/>
<accession>A0A7C1XK24</accession>
<protein>
    <submittedName>
        <fullName evidence="1">YbhB/YbcL family Raf kinase inhibitor-like protein</fullName>
    </submittedName>
</protein>
<dbReference type="InterPro" id="IPR005247">
    <property type="entry name" value="YbhB_YbcL/LppC-like"/>
</dbReference>
<gene>
    <name evidence="1" type="ORF">ENP47_11740</name>
</gene>
<dbReference type="CDD" id="cd00865">
    <property type="entry name" value="PEBP_bact_arch"/>
    <property type="match status" value="1"/>
</dbReference>
<dbReference type="InterPro" id="IPR036610">
    <property type="entry name" value="PEBP-like_sf"/>
</dbReference>
<reference evidence="1" key="1">
    <citation type="journal article" date="2020" name="mSystems">
        <title>Genome- and Community-Level Interaction Insights into Carbon Utilization and Element Cycling Functions of Hydrothermarchaeota in Hydrothermal Sediment.</title>
        <authorList>
            <person name="Zhou Z."/>
            <person name="Liu Y."/>
            <person name="Xu W."/>
            <person name="Pan J."/>
            <person name="Luo Z.H."/>
            <person name="Li M."/>
        </authorList>
    </citation>
    <scope>NUCLEOTIDE SEQUENCE [LARGE SCALE GENOMIC DNA]</scope>
    <source>
        <strain evidence="1">SpSt-222</strain>
    </source>
</reference>
<name>A0A7C1XK24_THERO</name>
<dbReference type="Pfam" id="PF01161">
    <property type="entry name" value="PBP"/>
    <property type="match status" value="1"/>
</dbReference>
<sequence length="187" mass="19875">MRLGGSFRWLWLASLSLLWACGVPTSTPSPSPLTAQLALTSSAFTPGATIPVEHTCDGADRSPPLAWSEPPPGTASLALLVEDPDAPGGTFIHWLLYELPAHTRSVAAGIPPLDTLPDGARQGRNDFGTLGYRGPCPPPGRSHRYVFRLYALDRPTGLAPGATRDQFLRAIEGHILATGELVGIYGR</sequence>
<dbReference type="SUPFAM" id="SSF49777">
    <property type="entry name" value="PEBP-like"/>
    <property type="match status" value="1"/>
</dbReference>
<dbReference type="AlphaFoldDB" id="A0A7C1XK24"/>
<dbReference type="PANTHER" id="PTHR30289">
    <property type="entry name" value="UNCHARACTERIZED PROTEIN YBCL-RELATED"/>
    <property type="match status" value="1"/>
</dbReference>
<dbReference type="InterPro" id="IPR008914">
    <property type="entry name" value="PEBP"/>
</dbReference>
<dbReference type="EMBL" id="DSJL01000011">
    <property type="protein sequence ID" value="HEF66249.1"/>
    <property type="molecule type" value="Genomic_DNA"/>
</dbReference>
<organism evidence="1">
    <name type="scientific">Thermomicrobium roseum</name>
    <dbReference type="NCBI Taxonomy" id="500"/>
    <lineage>
        <taxon>Bacteria</taxon>
        <taxon>Pseudomonadati</taxon>
        <taxon>Thermomicrobiota</taxon>
        <taxon>Thermomicrobia</taxon>
        <taxon>Thermomicrobiales</taxon>
        <taxon>Thermomicrobiaceae</taxon>
        <taxon>Thermomicrobium</taxon>
    </lineage>
</organism>